<keyword evidence="3" id="KW-1185">Reference proteome</keyword>
<evidence type="ECO:0000313" key="3">
    <source>
        <dbReference type="Proteomes" id="UP000886595"/>
    </source>
</evidence>
<dbReference type="PANTHER" id="PTHR11807:SF12">
    <property type="entry name" value="CYTOPLASMIC TRNA 2-THIOLATION PROTEIN 1"/>
    <property type="match status" value="1"/>
</dbReference>
<evidence type="ECO:0000313" key="2">
    <source>
        <dbReference type="EMBL" id="KAG2330312.1"/>
    </source>
</evidence>
<dbReference type="GO" id="GO:0016740">
    <property type="term" value="F:transferase activity"/>
    <property type="evidence" value="ECO:0007669"/>
    <property type="project" value="UniProtKB-KW"/>
</dbReference>
<dbReference type="GO" id="GO:0000049">
    <property type="term" value="F:tRNA binding"/>
    <property type="evidence" value="ECO:0007669"/>
    <property type="project" value="TreeGrafter"/>
</dbReference>
<dbReference type="PANTHER" id="PTHR11807">
    <property type="entry name" value="ATPASES OF THE PP SUPERFAMILY-RELATED"/>
    <property type="match status" value="1"/>
</dbReference>
<keyword evidence="1" id="KW-0808">Transferase</keyword>
<proteinExistence type="predicted"/>
<organism evidence="2 3">
    <name type="scientific">Brassica carinata</name>
    <name type="common">Ethiopian mustard</name>
    <name type="synonym">Abyssinian cabbage</name>
    <dbReference type="NCBI Taxonomy" id="52824"/>
    <lineage>
        <taxon>Eukaryota</taxon>
        <taxon>Viridiplantae</taxon>
        <taxon>Streptophyta</taxon>
        <taxon>Embryophyta</taxon>
        <taxon>Tracheophyta</taxon>
        <taxon>Spermatophyta</taxon>
        <taxon>Magnoliopsida</taxon>
        <taxon>eudicotyledons</taxon>
        <taxon>Gunneridae</taxon>
        <taxon>Pentapetalae</taxon>
        <taxon>rosids</taxon>
        <taxon>malvids</taxon>
        <taxon>Brassicales</taxon>
        <taxon>Brassicaceae</taxon>
        <taxon>Brassiceae</taxon>
        <taxon>Brassica</taxon>
    </lineage>
</organism>
<dbReference type="EMBL" id="JAAMPC010000001">
    <property type="protein sequence ID" value="KAG2330312.1"/>
    <property type="molecule type" value="Genomic_DNA"/>
</dbReference>
<dbReference type="OrthoDB" id="757982at2759"/>
<accession>A0A8X8BDZ6</accession>
<dbReference type="GO" id="GO:0005739">
    <property type="term" value="C:mitochondrion"/>
    <property type="evidence" value="ECO:0007669"/>
    <property type="project" value="TreeGrafter"/>
</dbReference>
<comment type="caution">
    <text evidence="2">The sequence shown here is derived from an EMBL/GenBank/DDBJ whole genome shotgun (WGS) entry which is preliminary data.</text>
</comment>
<name>A0A8X8BDZ6_BRACI</name>
<evidence type="ECO:0000256" key="1">
    <source>
        <dbReference type="ARBA" id="ARBA00022679"/>
    </source>
</evidence>
<protein>
    <submittedName>
        <fullName evidence="2">Uncharacterized protein</fullName>
    </submittedName>
</protein>
<reference evidence="2 3" key="1">
    <citation type="submission" date="2020-02" db="EMBL/GenBank/DDBJ databases">
        <authorList>
            <person name="Ma Q."/>
            <person name="Huang Y."/>
            <person name="Song X."/>
            <person name="Pei D."/>
        </authorList>
    </citation>
    <scope>NUCLEOTIDE SEQUENCE [LARGE SCALE GENOMIC DNA]</scope>
    <source>
        <strain evidence="2">Sxm20200214</strain>
        <tissue evidence="2">Leaf</tissue>
    </source>
</reference>
<sequence length="130" mass="14868">MFEKDEKLENVLGYFQKDFEGGVVSAEKGSAISMDSIMDMDEEDALAGIHLEATQLEEQQSTIEDVDDMCKEDARKTTNDRRIEDSGVVTSCLTLLNRRHSYGLDRFLLSIDEWITGYRDDSLETVRFFP</sequence>
<gene>
    <name evidence="2" type="ORF">Bca52824_001492</name>
</gene>
<dbReference type="GO" id="GO:0002143">
    <property type="term" value="P:tRNA wobble position uridine thiolation"/>
    <property type="evidence" value="ECO:0007669"/>
    <property type="project" value="TreeGrafter"/>
</dbReference>
<dbReference type="GO" id="GO:0002144">
    <property type="term" value="C:cytosolic tRNA wobble base thiouridylase complex"/>
    <property type="evidence" value="ECO:0007669"/>
    <property type="project" value="TreeGrafter"/>
</dbReference>
<dbReference type="Proteomes" id="UP000886595">
    <property type="component" value="Unassembled WGS sequence"/>
</dbReference>
<dbReference type="AlphaFoldDB" id="A0A8X8BDZ6"/>